<evidence type="ECO:0000259" key="5">
    <source>
        <dbReference type="Pfam" id="PF00288"/>
    </source>
</evidence>
<evidence type="ECO:0000256" key="4">
    <source>
        <dbReference type="SAM" id="MobiDB-lite"/>
    </source>
</evidence>
<evidence type="ECO:0000313" key="7">
    <source>
        <dbReference type="EMBL" id="AIG64476.1"/>
    </source>
</evidence>
<proteinExistence type="predicted"/>
<dbReference type="InterPro" id="IPR019539">
    <property type="entry name" value="GalKase_N"/>
</dbReference>
<evidence type="ECO:0000256" key="1">
    <source>
        <dbReference type="ARBA" id="ARBA00022741"/>
    </source>
</evidence>
<keyword evidence="8" id="KW-1185">Reference proteome</keyword>
<accession>A0ABN4DG78</accession>
<dbReference type="SUPFAM" id="SSF54211">
    <property type="entry name" value="Ribosomal protein S5 domain 2-like"/>
    <property type="match status" value="1"/>
</dbReference>
<evidence type="ECO:0000256" key="3">
    <source>
        <dbReference type="ARBA" id="ARBA00022840"/>
    </source>
</evidence>
<dbReference type="RefSeq" id="WP_038606245.1">
    <property type="nucleotide sequence ID" value="NZ_CP008944.1"/>
</dbReference>
<dbReference type="Pfam" id="PF10509">
    <property type="entry name" value="GalKase_gal_bdg"/>
    <property type="match status" value="1"/>
</dbReference>
<keyword evidence="1" id="KW-0547">Nucleotide-binding</keyword>
<dbReference type="InterPro" id="IPR014721">
    <property type="entry name" value="Ribsml_uS5_D2-typ_fold_subgr"/>
</dbReference>
<sequence>MKATDRDAFSDSDQAEYLHEKALTRHEELWHTRAQAVGHAPATYSLIGEHTDRFGGVVLMGLSHQRAAVAVSARDDQLIAVDATTPAGRLSGQVSWSALTEVARASESPHPGAPFGADAEQPGPRVRAGDSPADPGAELALEVSAVLWSMIHRQLASRELTGLSVTIASEVPEGVGLGSGAAVTTALAVGLAQLDPTFVDDPPTRTKIAEALSASSQLSGQHATLRARYFAALRGQAGKLAVIDYADNSVAMIEVPSSANYQTVLAYPTRTYDAAAALHVLHRQDDLIARAEQSFSVPSLRQLPDAAVRVAQLVAAVHEVLGEDQAPGLKDTRAWLGFWDRETRRAQQAARALRTQNWAEFLDVLNESQADITASYGLPGAGRDAPAAGLAKQLAATGVRSVRCAAAGLTQAVLAVVSSPILPAVGAAAGEHEQDYCTVALSPGYPGAGRAIPTATG</sequence>
<dbReference type="Proteomes" id="UP000028504">
    <property type="component" value="Chromosome"/>
</dbReference>
<feature type="region of interest" description="Disordered" evidence="4">
    <location>
        <begin position="106"/>
        <end position="134"/>
    </location>
</feature>
<keyword evidence="3" id="KW-0067">ATP-binding</keyword>
<evidence type="ECO:0000313" key="8">
    <source>
        <dbReference type="Proteomes" id="UP000028504"/>
    </source>
</evidence>
<feature type="domain" description="Galactokinase N-terminal" evidence="6">
    <location>
        <begin position="25"/>
        <end position="72"/>
    </location>
</feature>
<dbReference type="PRINTS" id="PR00959">
    <property type="entry name" value="MEVGALKINASE"/>
</dbReference>
<evidence type="ECO:0000256" key="2">
    <source>
        <dbReference type="ARBA" id="ARBA00022777"/>
    </source>
</evidence>
<name>A0ABN4DG78_9CORY</name>
<gene>
    <name evidence="7" type="ORF">CATYP_07630</name>
</gene>
<keyword evidence="2" id="KW-0808">Transferase</keyword>
<dbReference type="EMBL" id="CP008944">
    <property type="protein sequence ID" value="AIG64476.1"/>
    <property type="molecule type" value="Genomic_DNA"/>
</dbReference>
<evidence type="ECO:0008006" key="9">
    <source>
        <dbReference type="Google" id="ProtNLM"/>
    </source>
</evidence>
<dbReference type="InterPro" id="IPR006204">
    <property type="entry name" value="GHMP_kinase_N_dom"/>
</dbReference>
<keyword evidence="2" id="KW-0418">Kinase</keyword>
<feature type="domain" description="GHMP kinase N-terminal" evidence="5">
    <location>
        <begin position="155"/>
        <end position="195"/>
    </location>
</feature>
<dbReference type="Gene3D" id="3.30.230.10">
    <property type="match status" value="1"/>
</dbReference>
<dbReference type="Pfam" id="PF00288">
    <property type="entry name" value="GHMP_kinases_N"/>
    <property type="match status" value="1"/>
</dbReference>
<evidence type="ECO:0000259" key="6">
    <source>
        <dbReference type="Pfam" id="PF10509"/>
    </source>
</evidence>
<organism evidence="7 8">
    <name type="scientific">Corynebacterium atypicum</name>
    <dbReference type="NCBI Taxonomy" id="191610"/>
    <lineage>
        <taxon>Bacteria</taxon>
        <taxon>Bacillati</taxon>
        <taxon>Actinomycetota</taxon>
        <taxon>Actinomycetes</taxon>
        <taxon>Mycobacteriales</taxon>
        <taxon>Corynebacteriaceae</taxon>
        <taxon>Corynebacterium</taxon>
    </lineage>
</organism>
<dbReference type="InterPro" id="IPR020568">
    <property type="entry name" value="Ribosomal_Su5_D2-typ_SF"/>
</dbReference>
<reference evidence="7 8" key="1">
    <citation type="submission" date="2014-07" db="EMBL/GenBank/DDBJ databases">
        <title>Complete genome sequence of Corynebacterium atypicum DSM 44849: identifiction of the mycolic acid biosynthesis genes.</title>
        <authorList>
            <person name="Tippelt A."/>
            <person name="Mollmann S."/>
            <person name="Albersmeier A."/>
            <person name="Jaenicke S."/>
            <person name="Ruckert C."/>
            <person name="Tauch A."/>
        </authorList>
    </citation>
    <scope>NUCLEOTIDE SEQUENCE [LARGE SCALE GENOMIC DNA]</scope>
    <source>
        <strain evidence="7 8">R2070</strain>
    </source>
</reference>
<protein>
    <recommendedName>
        <fullName evidence="9">Galactokinase</fullName>
    </recommendedName>
</protein>